<dbReference type="SMART" id="SM00178">
    <property type="entry name" value="SAR"/>
    <property type="match status" value="1"/>
</dbReference>
<dbReference type="KEGG" id="spu:752889"/>
<evidence type="ECO:0000256" key="5">
    <source>
        <dbReference type="ARBA" id="ARBA00022741"/>
    </source>
</evidence>
<dbReference type="InterPro" id="IPR027417">
    <property type="entry name" value="P-loop_NTPase"/>
</dbReference>
<dbReference type="SUPFAM" id="SSF52540">
    <property type="entry name" value="P-loop containing nucleoside triphosphate hydrolases"/>
    <property type="match status" value="1"/>
</dbReference>
<name>A0A7M7G981_STRPU</name>
<dbReference type="InterPro" id="IPR044612">
    <property type="entry name" value="ARL2/3"/>
</dbReference>
<dbReference type="GO" id="GO:0005525">
    <property type="term" value="F:GTP binding"/>
    <property type="evidence" value="ECO:0000318"/>
    <property type="project" value="GO_Central"/>
</dbReference>
<keyword evidence="6" id="KW-0653">Protein transport</keyword>
<dbReference type="OrthoDB" id="2011769at2759"/>
<keyword evidence="7" id="KW-0333">Golgi apparatus</keyword>
<organism evidence="14 15">
    <name type="scientific">Strongylocentrotus purpuratus</name>
    <name type="common">Purple sea urchin</name>
    <dbReference type="NCBI Taxonomy" id="7668"/>
    <lineage>
        <taxon>Eukaryota</taxon>
        <taxon>Metazoa</taxon>
        <taxon>Echinodermata</taxon>
        <taxon>Eleutherozoa</taxon>
        <taxon>Echinozoa</taxon>
        <taxon>Echinoidea</taxon>
        <taxon>Euechinoidea</taxon>
        <taxon>Echinacea</taxon>
        <taxon>Camarodonta</taxon>
        <taxon>Echinidea</taxon>
        <taxon>Strongylocentrotidae</taxon>
        <taxon>Strongylocentrotus</taxon>
    </lineage>
</organism>
<dbReference type="InterPro" id="IPR005225">
    <property type="entry name" value="Small_GTP-bd"/>
</dbReference>
<sequence>MPYFLDLLRKLKHKHQRELRVLLLGLDNAGKTTILKSLSKEGHENISPTRGFNIKSLKNKEWNLNVWDIGGQRKIRPYWRNYFENTDVLIYVVDSSDRTRFEETGEELNELLEEEKLQRVPVLVFANKQDLVGAASASDLSDGDALNLQSIRDRPWQIQACSALSGEGLEDGLTWVVKTINSKK</sequence>
<dbReference type="GO" id="GO:0015031">
    <property type="term" value="P:protein transport"/>
    <property type="evidence" value="ECO:0007669"/>
    <property type="project" value="UniProtKB-KW"/>
</dbReference>
<dbReference type="InterPro" id="IPR006689">
    <property type="entry name" value="Small_GTPase_ARF/SAR"/>
</dbReference>
<evidence type="ECO:0000256" key="2">
    <source>
        <dbReference type="ARBA" id="ARBA00010290"/>
    </source>
</evidence>
<feature type="binding site" evidence="11">
    <location>
        <begin position="127"/>
        <end position="130"/>
    </location>
    <ligand>
        <name>GTP</name>
        <dbReference type="ChEBI" id="CHEBI:37565"/>
    </ligand>
</feature>
<dbReference type="GO" id="GO:0046872">
    <property type="term" value="F:metal ion binding"/>
    <property type="evidence" value="ECO:0007669"/>
    <property type="project" value="UniProtKB-KW"/>
</dbReference>
<keyword evidence="8 11" id="KW-0342">GTP-binding</keyword>
<dbReference type="GO" id="GO:0015630">
    <property type="term" value="C:microtubule cytoskeleton"/>
    <property type="evidence" value="ECO:0000318"/>
    <property type="project" value="GO_Central"/>
</dbReference>
<evidence type="ECO:0000256" key="12">
    <source>
        <dbReference type="PIRSR" id="PIRSR606689-2"/>
    </source>
</evidence>
<evidence type="ECO:0000256" key="13">
    <source>
        <dbReference type="RuleBase" id="RU003925"/>
    </source>
</evidence>
<feature type="binding site" evidence="11">
    <location>
        <begin position="25"/>
        <end position="32"/>
    </location>
    <ligand>
        <name>GTP</name>
        <dbReference type="ChEBI" id="CHEBI:37565"/>
    </ligand>
</feature>
<dbReference type="EnsemblMetazoa" id="XM_001176236">
    <property type="protein sequence ID" value="XP_001176236"/>
    <property type="gene ID" value="LOC752889"/>
</dbReference>
<evidence type="ECO:0000256" key="8">
    <source>
        <dbReference type="ARBA" id="ARBA00023134"/>
    </source>
</evidence>
<evidence type="ECO:0000256" key="10">
    <source>
        <dbReference type="ARBA" id="ARBA00040616"/>
    </source>
</evidence>
<reference evidence="15" key="1">
    <citation type="submission" date="2015-02" db="EMBL/GenBank/DDBJ databases">
        <title>Genome sequencing for Strongylocentrotus purpuratus.</title>
        <authorList>
            <person name="Murali S."/>
            <person name="Liu Y."/>
            <person name="Vee V."/>
            <person name="English A."/>
            <person name="Wang M."/>
            <person name="Skinner E."/>
            <person name="Han Y."/>
            <person name="Muzny D.M."/>
            <person name="Worley K.C."/>
            <person name="Gibbs R.A."/>
        </authorList>
    </citation>
    <scope>NUCLEOTIDE SEQUENCE</scope>
</reference>
<evidence type="ECO:0000313" key="15">
    <source>
        <dbReference type="Proteomes" id="UP000007110"/>
    </source>
</evidence>
<dbReference type="AlphaFoldDB" id="A0A7M7G981"/>
<dbReference type="FunFam" id="3.40.50.300:FF:000281">
    <property type="entry name" value="ADP-ribosylation factor-like protein 3"/>
    <property type="match status" value="1"/>
</dbReference>
<feature type="binding site" evidence="12">
    <location>
        <position position="49"/>
    </location>
    <ligand>
        <name>Mg(2+)</name>
        <dbReference type="ChEBI" id="CHEBI:18420"/>
    </ligand>
</feature>
<keyword evidence="4" id="KW-0519">Myristate</keyword>
<keyword evidence="15" id="KW-1185">Reference proteome</keyword>
<proteinExistence type="inferred from homology"/>
<keyword evidence="5 11" id="KW-0547">Nucleotide-binding</keyword>
<dbReference type="InParanoid" id="A0A7M7G981"/>
<evidence type="ECO:0000256" key="1">
    <source>
        <dbReference type="ARBA" id="ARBA00004555"/>
    </source>
</evidence>
<keyword evidence="9" id="KW-0449">Lipoprotein</keyword>
<dbReference type="Gene3D" id="3.40.50.300">
    <property type="entry name" value="P-loop containing nucleotide triphosphate hydrolases"/>
    <property type="match status" value="1"/>
</dbReference>
<keyword evidence="12" id="KW-0479">Metal-binding</keyword>
<feature type="binding site" evidence="12">
    <location>
        <position position="32"/>
    </location>
    <ligand>
        <name>Mg(2+)</name>
        <dbReference type="ChEBI" id="CHEBI:18420"/>
    </ligand>
</feature>
<dbReference type="RefSeq" id="XP_001176236.1">
    <property type="nucleotide sequence ID" value="XM_001176236.4"/>
</dbReference>
<evidence type="ECO:0000256" key="6">
    <source>
        <dbReference type="ARBA" id="ARBA00022927"/>
    </source>
</evidence>
<dbReference type="GO" id="GO:0060271">
    <property type="term" value="P:cilium assembly"/>
    <property type="evidence" value="ECO:0000318"/>
    <property type="project" value="GO_Central"/>
</dbReference>
<dbReference type="GO" id="GO:0003924">
    <property type="term" value="F:GTPase activity"/>
    <property type="evidence" value="ECO:0007669"/>
    <property type="project" value="InterPro"/>
</dbReference>
<dbReference type="FunCoup" id="A0A7M7G981">
    <property type="interactions" value="682"/>
</dbReference>
<evidence type="ECO:0000256" key="7">
    <source>
        <dbReference type="ARBA" id="ARBA00023034"/>
    </source>
</evidence>
<dbReference type="PANTHER" id="PTHR45697">
    <property type="entry name" value="ADP-RIBOSYLATION FACTOR-LIKE PROTEIN 2-RELATED"/>
    <property type="match status" value="1"/>
</dbReference>
<evidence type="ECO:0000256" key="3">
    <source>
        <dbReference type="ARBA" id="ARBA00022448"/>
    </source>
</evidence>
<feature type="binding site" evidence="11">
    <location>
        <position position="71"/>
    </location>
    <ligand>
        <name>GTP</name>
        <dbReference type="ChEBI" id="CHEBI:37565"/>
    </ligand>
</feature>
<keyword evidence="12" id="KW-0460">Magnesium</keyword>
<dbReference type="SMART" id="SM00177">
    <property type="entry name" value="ARF"/>
    <property type="match status" value="1"/>
</dbReference>
<accession>A0A7M7G981</accession>
<evidence type="ECO:0000313" key="14">
    <source>
        <dbReference type="EnsemblMetazoa" id="XP_001176236"/>
    </source>
</evidence>
<evidence type="ECO:0000256" key="11">
    <source>
        <dbReference type="PIRSR" id="PIRSR606689-1"/>
    </source>
</evidence>
<evidence type="ECO:0000256" key="4">
    <source>
        <dbReference type="ARBA" id="ARBA00022707"/>
    </source>
</evidence>
<keyword evidence="3" id="KW-0813">Transport</keyword>
<dbReference type="GO" id="GO:0005794">
    <property type="term" value="C:Golgi apparatus"/>
    <property type="evidence" value="ECO:0007669"/>
    <property type="project" value="UniProtKB-SubCell"/>
</dbReference>
<comment type="subcellular location">
    <subcellularLocation>
        <location evidence="1">Golgi apparatus</location>
    </subcellularLocation>
</comment>
<reference evidence="14" key="2">
    <citation type="submission" date="2021-01" db="UniProtKB">
        <authorList>
            <consortium name="EnsemblMetazoa"/>
        </authorList>
    </citation>
    <scope>IDENTIFICATION</scope>
</reference>
<evidence type="ECO:0000256" key="9">
    <source>
        <dbReference type="ARBA" id="ARBA00023288"/>
    </source>
</evidence>
<dbReference type="OMA" id="EGMEWVC"/>
<dbReference type="GO" id="GO:0005737">
    <property type="term" value="C:cytoplasm"/>
    <property type="evidence" value="ECO:0000318"/>
    <property type="project" value="GO_Central"/>
</dbReference>
<dbReference type="GeneID" id="752889"/>
<dbReference type="PRINTS" id="PR00328">
    <property type="entry name" value="SAR1GTPBP"/>
</dbReference>
<dbReference type="Pfam" id="PF00025">
    <property type="entry name" value="Arf"/>
    <property type="match status" value="1"/>
</dbReference>
<comment type="similarity">
    <text evidence="2 13">Belongs to the small GTPase superfamily. Arf family.</text>
</comment>
<dbReference type="PROSITE" id="PS51417">
    <property type="entry name" value="ARF"/>
    <property type="match status" value="1"/>
</dbReference>
<dbReference type="NCBIfam" id="TIGR00231">
    <property type="entry name" value="small_GTP"/>
    <property type="match status" value="1"/>
</dbReference>
<protein>
    <recommendedName>
        <fullName evidence="10">ADP-ribosylation factor-like protein 3</fullName>
    </recommendedName>
</protein>
<dbReference type="Proteomes" id="UP000007110">
    <property type="component" value="Unassembled WGS sequence"/>
</dbReference>